<organism evidence="7 8">
    <name type="scientific">Ornithinibacillus bavariensis</name>
    <dbReference type="NCBI Taxonomy" id="545502"/>
    <lineage>
        <taxon>Bacteria</taxon>
        <taxon>Bacillati</taxon>
        <taxon>Bacillota</taxon>
        <taxon>Bacilli</taxon>
        <taxon>Bacillales</taxon>
        <taxon>Bacillaceae</taxon>
        <taxon>Ornithinibacillus</taxon>
    </lineage>
</organism>
<dbReference type="SUPFAM" id="SSF102546">
    <property type="entry name" value="RbsD-like"/>
    <property type="match status" value="1"/>
</dbReference>
<dbReference type="EMBL" id="BORP01000001">
    <property type="protein sequence ID" value="GIO25591.1"/>
    <property type="molecule type" value="Genomic_DNA"/>
</dbReference>
<dbReference type="InterPro" id="IPR023750">
    <property type="entry name" value="RbsD-like_sf"/>
</dbReference>
<feature type="binding site" evidence="6">
    <location>
        <begin position="120"/>
        <end position="122"/>
    </location>
    <ligand>
        <name>substrate</name>
    </ligand>
</feature>
<feature type="binding site" evidence="6">
    <location>
        <position position="28"/>
    </location>
    <ligand>
        <name>substrate</name>
    </ligand>
</feature>
<gene>
    <name evidence="6 7" type="primary">rbsD</name>
    <name evidence="7" type="ORF">J43TS3_02020</name>
</gene>
<dbReference type="AlphaFoldDB" id="A0A919X4X5"/>
<dbReference type="PANTHER" id="PTHR37831">
    <property type="entry name" value="D-RIBOSE PYRANASE"/>
    <property type="match status" value="1"/>
</dbReference>
<dbReference type="GO" id="GO:0005829">
    <property type="term" value="C:cytosol"/>
    <property type="evidence" value="ECO:0007669"/>
    <property type="project" value="TreeGrafter"/>
</dbReference>
<keyword evidence="5 6" id="KW-0119">Carbohydrate metabolism</keyword>
<dbReference type="GO" id="GO:0062193">
    <property type="term" value="F:D-ribose pyranase activity"/>
    <property type="evidence" value="ECO:0007669"/>
    <property type="project" value="UniProtKB-EC"/>
</dbReference>
<evidence type="ECO:0000256" key="5">
    <source>
        <dbReference type="ARBA" id="ARBA00023277"/>
    </source>
</evidence>
<comment type="pathway">
    <text evidence="6">Carbohydrate metabolism; D-ribose degradation; D-ribose 5-phosphate from beta-D-ribopyranose: step 1/2.</text>
</comment>
<evidence type="ECO:0000256" key="4">
    <source>
        <dbReference type="ARBA" id="ARBA00023235"/>
    </source>
</evidence>
<comment type="caution">
    <text evidence="7">The sequence shown here is derived from an EMBL/GenBank/DDBJ whole genome shotgun (WGS) entry which is preliminary data.</text>
</comment>
<dbReference type="EC" id="5.4.99.62" evidence="2 6"/>
<evidence type="ECO:0000256" key="6">
    <source>
        <dbReference type="HAMAP-Rule" id="MF_01661"/>
    </source>
</evidence>
<accession>A0A919X4X5</accession>
<comment type="catalytic activity">
    <reaction evidence="1 6">
        <text>beta-D-ribopyranose = beta-D-ribofuranose</text>
        <dbReference type="Rhea" id="RHEA:25432"/>
        <dbReference type="ChEBI" id="CHEBI:27476"/>
        <dbReference type="ChEBI" id="CHEBI:47002"/>
        <dbReference type="EC" id="5.4.99.62"/>
    </reaction>
</comment>
<dbReference type="GO" id="GO:0048029">
    <property type="term" value="F:monosaccharide binding"/>
    <property type="evidence" value="ECO:0007669"/>
    <property type="project" value="InterPro"/>
</dbReference>
<proteinExistence type="inferred from homology"/>
<evidence type="ECO:0000313" key="8">
    <source>
        <dbReference type="Proteomes" id="UP000676917"/>
    </source>
</evidence>
<name>A0A919X4X5_9BACI</name>
<keyword evidence="8" id="KW-1185">Reference proteome</keyword>
<evidence type="ECO:0000313" key="7">
    <source>
        <dbReference type="EMBL" id="GIO25591.1"/>
    </source>
</evidence>
<evidence type="ECO:0000256" key="1">
    <source>
        <dbReference type="ARBA" id="ARBA00000223"/>
    </source>
</evidence>
<dbReference type="Pfam" id="PF05025">
    <property type="entry name" value="RbsD_FucU"/>
    <property type="match status" value="1"/>
</dbReference>
<evidence type="ECO:0000256" key="3">
    <source>
        <dbReference type="ARBA" id="ARBA00022490"/>
    </source>
</evidence>
<reference evidence="7" key="1">
    <citation type="submission" date="2021-03" db="EMBL/GenBank/DDBJ databases">
        <title>Antimicrobial resistance genes in bacteria isolated from Japanese honey, and their potential for conferring macrolide and lincosamide resistance in the American foulbrood pathogen Paenibacillus larvae.</title>
        <authorList>
            <person name="Okamoto M."/>
            <person name="Kumagai M."/>
            <person name="Kanamori H."/>
            <person name="Takamatsu D."/>
        </authorList>
    </citation>
    <scope>NUCLEOTIDE SEQUENCE</scope>
    <source>
        <strain evidence="7">J43TS3</strain>
    </source>
</reference>
<dbReference type="RefSeq" id="WP_212919131.1">
    <property type="nucleotide sequence ID" value="NZ_BORP01000001.1"/>
</dbReference>
<dbReference type="InterPro" id="IPR007721">
    <property type="entry name" value="RbsD_FucU"/>
</dbReference>
<dbReference type="Proteomes" id="UP000676917">
    <property type="component" value="Unassembled WGS sequence"/>
</dbReference>
<comment type="subunit">
    <text evidence="6">Homodecamer.</text>
</comment>
<dbReference type="GO" id="GO:0016872">
    <property type="term" value="F:intramolecular lyase activity"/>
    <property type="evidence" value="ECO:0007669"/>
    <property type="project" value="UniProtKB-UniRule"/>
</dbReference>
<feature type="active site" description="Proton donor" evidence="6">
    <location>
        <position position="20"/>
    </location>
</feature>
<comment type="function">
    <text evidence="6">Catalyzes the interconversion of beta-pyran and beta-furan forms of D-ribose.</text>
</comment>
<keyword evidence="4 6" id="KW-0413">Isomerase</keyword>
<dbReference type="PANTHER" id="PTHR37831:SF1">
    <property type="entry name" value="D-RIBOSE PYRANASE"/>
    <property type="match status" value="1"/>
</dbReference>
<comment type="subcellular location">
    <subcellularLocation>
        <location evidence="6">Cytoplasm</location>
    </subcellularLocation>
</comment>
<dbReference type="InterPro" id="IPR023064">
    <property type="entry name" value="D-ribose_pyranase"/>
</dbReference>
<evidence type="ECO:0000256" key="2">
    <source>
        <dbReference type="ARBA" id="ARBA00012862"/>
    </source>
</evidence>
<dbReference type="GO" id="GO:0019303">
    <property type="term" value="P:D-ribose catabolic process"/>
    <property type="evidence" value="ECO:0007669"/>
    <property type="project" value="UniProtKB-UniRule"/>
</dbReference>
<protein>
    <recommendedName>
        <fullName evidence="2 6">D-ribose pyranase</fullName>
        <ecNumber evidence="2 6">5.4.99.62</ecNumber>
    </recommendedName>
</protein>
<dbReference type="HAMAP" id="MF_01661">
    <property type="entry name" value="D_rib_pyranase"/>
    <property type="match status" value="1"/>
</dbReference>
<keyword evidence="3 6" id="KW-0963">Cytoplasm</keyword>
<dbReference type="NCBIfam" id="NF008761">
    <property type="entry name" value="PRK11797.1"/>
    <property type="match status" value="1"/>
</dbReference>
<sequence>MKKTGIINRDIATILAHMGHTDRIVIADCGLPIPDQVPCIDLSLKLGEPSFTNVLEIVLEDMVVEKMTLAQEIKINNSALHDNLINNYSAINIDYITHEELKQQLSHVKAIIRTGEATPYANVILQSGVLF</sequence>
<dbReference type="Gene3D" id="3.40.1650.10">
    <property type="entry name" value="RbsD-like domain"/>
    <property type="match status" value="1"/>
</dbReference>
<comment type="similarity">
    <text evidence="6">Belongs to the RbsD / FucU family. RbsD subfamily.</text>
</comment>
<feature type="binding site" evidence="6">
    <location>
        <position position="98"/>
    </location>
    <ligand>
        <name>substrate</name>
    </ligand>
</feature>